<dbReference type="EMBL" id="JABCJR010000053">
    <property type="protein sequence ID" value="NMR71826.1"/>
    <property type="molecule type" value="Genomic_DNA"/>
</dbReference>
<comment type="caution">
    <text evidence="3">The sequence shown here is derived from an EMBL/GenBank/DDBJ whole genome shotgun (WGS) entry which is preliminary data.</text>
</comment>
<keyword evidence="2" id="KW-0732">Signal</keyword>
<reference evidence="3 4" key="1">
    <citation type="submission" date="2020-04" db="EMBL/GenBank/DDBJ databases">
        <title>WGS-Seq of Vibrio isolated by the O'Toole Lab.</title>
        <authorList>
            <person name="Mckone K.P."/>
            <person name="Whitaker R."/>
            <person name="Sevigney J.L."/>
            <person name="Herring J.B."/>
            <person name="O'Toole G."/>
        </authorList>
    </citation>
    <scope>NUCLEOTIDE SEQUENCE [LARGE SCALE GENOMIC DNA]</scope>
    <source>
        <strain evidence="3 4">BS_02</strain>
    </source>
</reference>
<dbReference type="PANTHER" id="PTHR22835:SF659">
    <property type="entry name" value="GDSL LIPASE_ACYLHYDROLASE, PUTATIVE (AFU_ORTHOLOGUE AFUA_2G00510)-RELATED"/>
    <property type="match status" value="1"/>
</dbReference>
<dbReference type="InterPro" id="IPR001087">
    <property type="entry name" value="GDSL"/>
</dbReference>
<keyword evidence="3" id="KW-0378">Hydrolase</keyword>
<accession>A0ABX1UEF0</accession>
<evidence type="ECO:0000313" key="3">
    <source>
        <dbReference type="EMBL" id="NMR71826.1"/>
    </source>
</evidence>
<gene>
    <name evidence="3" type="ORF">HJ568_18035</name>
</gene>
<dbReference type="Proteomes" id="UP000590068">
    <property type="component" value="Unassembled WGS sequence"/>
</dbReference>
<sequence>MKLLPTKLIVLSSLFSGFAIAEVPEYNAFYVFGDSLSDSGNLYTLQPDKVYAERLTNGLVAVEYAAEHLNVLLAPSLHLSLHFSGTNYAVAGARSLDNQDASFEENAINLPTQVNAFLSFNSIDGTTFPNKQLDSDALYFVGIGGNDIRDARDAIQASIPEPTPLLSRVIAYSQVNSAAEATLLEISKLATFGAKDIIVMNAPDIGAIPESDLLSQQILAQVVKFSDKLEAIYLPYTATNLSVSYNATLHLGLKKLRQQFPEANIQELDLFKLEKTITSNPELYSLTDTDRACNYVFSTGNLNDFSCGGYLYFDEIHPTTAVHRIIGKGIINTIESGY</sequence>
<name>A0ABX1UEF0_9VIBR</name>
<dbReference type="PANTHER" id="PTHR22835">
    <property type="entry name" value="ZINC FINGER FYVE DOMAIN CONTAINING PROTEIN"/>
    <property type="match status" value="1"/>
</dbReference>
<dbReference type="RefSeq" id="WP_102443401.1">
    <property type="nucleotide sequence ID" value="NZ_JABBXC010000054.1"/>
</dbReference>
<comment type="similarity">
    <text evidence="1">Belongs to the 'GDSL' lipolytic enzyme family.</text>
</comment>
<proteinExistence type="inferred from homology"/>
<dbReference type="Pfam" id="PF00657">
    <property type="entry name" value="Lipase_GDSL"/>
    <property type="match status" value="1"/>
</dbReference>
<dbReference type="GO" id="GO:0016787">
    <property type="term" value="F:hydrolase activity"/>
    <property type="evidence" value="ECO:0007669"/>
    <property type="project" value="UniProtKB-KW"/>
</dbReference>
<evidence type="ECO:0000313" key="4">
    <source>
        <dbReference type="Proteomes" id="UP000590068"/>
    </source>
</evidence>
<dbReference type="CDD" id="cd01846">
    <property type="entry name" value="fatty_acyltransferase_like"/>
    <property type="match status" value="1"/>
</dbReference>
<feature type="signal peptide" evidence="2">
    <location>
        <begin position="1"/>
        <end position="21"/>
    </location>
</feature>
<protein>
    <submittedName>
        <fullName evidence="3">SGNH/GDSL hydrolase family protein</fullName>
    </submittedName>
</protein>
<keyword evidence="4" id="KW-1185">Reference proteome</keyword>
<dbReference type="InterPro" id="IPR036514">
    <property type="entry name" value="SGNH_hydro_sf"/>
</dbReference>
<evidence type="ECO:0000256" key="2">
    <source>
        <dbReference type="SAM" id="SignalP"/>
    </source>
</evidence>
<organism evidence="3 4">
    <name type="scientific">Vibrio breoganii</name>
    <dbReference type="NCBI Taxonomy" id="553239"/>
    <lineage>
        <taxon>Bacteria</taxon>
        <taxon>Pseudomonadati</taxon>
        <taxon>Pseudomonadota</taxon>
        <taxon>Gammaproteobacteria</taxon>
        <taxon>Vibrionales</taxon>
        <taxon>Vibrionaceae</taxon>
        <taxon>Vibrio</taxon>
    </lineage>
</organism>
<dbReference type="SUPFAM" id="SSF52266">
    <property type="entry name" value="SGNH hydrolase"/>
    <property type="match status" value="1"/>
</dbReference>
<feature type="chain" id="PRO_5045067502" evidence="2">
    <location>
        <begin position="22"/>
        <end position="338"/>
    </location>
</feature>
<dbReference type="Gene3D" id="3.40.50.1110">
    <property type="entry name" value="SGNH hydrolase"/>
    <property type="match status" value="1"/>
</dbReference>
<evidence type="ECO:0000256" key="1">
    <source>
        <dbReference type="ARBA" id="ARBA00008668"/>
    </source>
</evidence>